<feature type="compositionally biased region" description="Basic and acidic residues" evidence="5">
    <location>
        <begin position="334"/>
        <end position="345"/>
    </location>
</feature>
<feature type="compositionally biased region" description="Basic and acidic residues" evidence="5">
    <location>
        <begin position="657"/>
        <end position="674"/>
    </location>
</feature>
<keyword evidence="4" id="KW-0788">Thiol protease</keyword>
<dbReference type="Pfam" id="PF02902">
    <property type="entry name" value="Peptidase_C48"/>
    <property type="match status" value="1"/>
</dbReference>
<evidence type="ECO:0000256" key="4">
    <source>
        <dbReference type="ARBA" id="ARBA00022807"/>
    </source>
</evidence>
<keyword evidence="2" id="KW-0645">Protease</keyword>
<evidence type="ECO:0000256" key="2">
    <source>
        <dbReference type="ARBA" id="ARBA00022670"/>
    </source>
</evidence>
<feature type="compositionally biased region" description="Basic and acidic residues" evidence="5">
    <location>
        <begin position="23"/>
        <end position="34"/>
    </location>
</feature>
<dbReference type="AlphaFoldDB" id="A0A084G8U6"/>
<evidence type="ECO:0000256" key="3">
    <source>
        <dbReference type="ARBA" id="ARBA00022801"/>
    </source>
</evidence>
<feature type="region of interest" description="Disordered" evidence="5">
    <location>
        <begin position="334"/>
        <end position="423"/>
    </location>
</feature>
<dbReference type="GO" id="GO:0016926">
    <property type="term" value="P:protein desumoylation"/>
    <property type="evidence" value="ECO:0007669"/>
    <property type="project" value="TreeGrafter"/>
</dbReference>
<dbReference type="Gene3D" id="3.40.395.10">
    <property type="entry name" value="Adenoviral Proteinase, Chain A"/>
    <property type="match status" value="1"/>
</dbReference>
<feature type="region of interest" description="Disordered" evidence="5">
    <location>
        <begin position="602"/>
        <end position="696"/>
    </location>
</feature>
<dbReference type="InterPro" id="IPR038765">
    <property type="entry name" value="Papain-like_cys_pep_sf"/>
</dbReference>
<protein>
    <recommendedName>
        <fullName evidence="6">Ubiquitin-like protease family profile domain-containing protein</fullName>
    </recommendedName>
</protein>
<dbReference type="HOGENOM" id="CLU_271284_0_0_1"/>
<feature type="compositionally biased region" description="Low complexity" evidence="5">
    <location>
        <begin position="604"/>
        <end position="618"/>
    </location>
</feature>
<reference evidence="7 8" key="1">
    <citation type="journal article" date="2014" name="Genome Announc.">
        <title>Draft genome sequence of the pathogenic fungus Scedosporium apiospermum.</title>
        <authorList>
            <person name="Vandeputte P."/>
            <person name="Ghamrawi S."/>
            <person name="Rechenmann M."/>
            <person name="Iltis A."/>
            <person name="Giraud S."/>
            <person name="Fleury M."/>
            <person name="Thornton C."/>
            <person name="Delhaes L."/>
            <person name="Meyer W."/>
            <person name="Papon N."/>
            <person name="Bouchara J.P."/>
        </authorList>
    </citation>
    <scope>NUCLEOTIDE SEQUENCE [LARGE SCALE GENOMIC DNA]</scope>
    <source>
        <strain evidence="7 8">IHEM 14462</strain>
    </source>
</reference>
<name>A0A084G8U6_PSEDA</name>
<sequence>MEPLPGRSRLEPKPPFYADIEGSPDRRPDTHGTEVEGSSTSKSWKKQFRAPNRYGQTSIPKTAAFRYTNRGVDVEAYSSEPHHRSTDELAVESAQRFVDPIVRIHHNWKLVSARFGKHLERQAHLFFKKKPALYGKRLVYLAQSQPKPAVPSNLRPALKKPSAQAVLPRLKKKAVLIDTPQVRLISPLGSPSPAHVATTEPVITIIAPAPPPRRDRLPLVVRPPTIILFSENAGIGDEPLGGKQPRGRKHRRQNNEEEFQWEEKGSSLGTESVEALSHAGNVDPPEGQVEQGMQTAVKAAAKPSTMTTILAHLEGTRQLPGQIAAIATRRIRSLFERRPHDDETRIPQPKRRKLSGEDDPSPDGPTPDAPTGDEPSPKEPSVEEPMPDESAPDEPTADEPLTDCDQLATSGKPDEVALTPKNAKQVWTSPKDLAPLGDGICELLDLLSSIYSDVDHSFNGSEGPKTPTTTFIAGDSFLPYLQSLVYNDEKAPPLDGISYSERRLLLCRAIKKAESVLPRLYTTFVLSIKTAQPTPTTNILPELFSRTAQREFRFLRSFLSKLSDICHETISPQSFPDTTMEVVLKDLDALANNRLMPSLYRLVPSAPRETPTTTAATPSPIPQIADPESPAPPITPTTITLPGSFPMEEEEGEEKDVDIKTEIGDASKESEEQLPRNQARPPQQNPPSDEAIRSRLLTKTRVQLITERARRIGKRYQVLPRRTFDVRTQTDFGREASPAMVRPMPQINNQKRKEAAAPRPLIDQRTRIRLYQESQKKIRKSSKPYLSPLECQLYRAANAQFNGGDPGEPDKVVLASSQEALAFLWRSGKDKSARSIGTPAPDPKDLLSCFSWCQANPEDQTHPPETLADDLPNVVDVVESLGELKVSDLVSDRQRQEREEEERKKELERQRAEQEERRRAEEQRLREEHELAQRLRAEEEARRQGRLRAPNCPLFPQLSPDWSARVHDSYSKHSRGAVAKSLEAELLQHDFARLVPPTVWLNDSVVNGSLLWLDKFINEAAGVTDVKAQTRKCLVLGSFFYKRLSDQGVTQTERTLRRHGINKNNFLDMEILLMPICEGNHWTLMVIHPKRRTIAHVDSLNPRGSEARMGLVQRWIKAVLGDLFVESEWRFVKYPTPEQTNGYDCGVHTILNGMCLALGLDPLQTYSTDELPSHRENIAAVLLNSGFRNEFSLAEC</sequence>
<gene>
    <name evidence="7" type="ORF">SAPIO_CDS3899</name>
</gene>
<dbReference type="KEGG" id="sapo:SAPIO_CDS3899"/>
<feature type="region of interest" description="Disordered" evidence="5">
    <location>
        <begin position="1"/>
        <end position="55"/>
    </location>
</feature>
<dbReference type="RefSeq" id="XP_016643557.1">
    <property type="nucleotide sequence ID" value="XM_016786581.1"/>
</dbReference>
<organism evidence="7 8">
    <name type="scientific">Pseudallescheria apiosperma</name>
    <name type="common">Scedosporium apiospermum</name>
    <dbReference type="NCBI Taxonomy" id="563466"/>
    <lineage>
        <taxon>Eukaryota</taxon>
        <taxon>Fungi</taxon>
        <taxon>Dikarya</taxon>
        <taxon>Ascomycota</taxon>
        <taxon>Pezizomycotina</taxon>
        <taxon>Sordariomycetes</taxon>
        <taxon>Hypocreomycetidae</taxon>
        <taxon>Microascales</taxon>
        <taxon>Microascaceae</taxon>
        <taxon>Scedosporium</taxon>
    </lineage>
</organism>
<proteinExistence type="inferred from homology"/>
<accession>A0A084G8U6</accession>
<evidence type="ECO:0000256" key="1">
    <source>
        <dbReference type="ARBA" id="ARBA00005234"/>
    </source>
</evidence>
<evidence type="ECO:0000313" key="8">
    <source>
        <dbReference type="Proteomes" id="UP000028545"/>
    </source>
</evidence>
<dbReference type="GO" id="GO:0005634">
    <property type="term" value="C:nucleus"/>
    <property type="evidence" value="ECO:0007669"/>
    <property type="project" value="TreeGrafter"/>
</dbReference>
<dbReference type="GeneID" id="27722971"/>
<dbReference type="SUPFAM" id="SSF54001">
    <property type="entry name" value="Cysteine proteinases"/>
    <property type="match status" value="1"/>
</dbReference>
<dbReference type="OrthoDB" id="1939479at2759"/>
<evidence type="ECO:0000313" key="7">
    <source>
        <dbReference type="EMBL" id="KEZ43758.1"/>
    </source>
</evidence>
<feature type="compositionally biased region" description="Acidic residues" evidence="5">
    <location>
        <begin position="647"/>
        <end position="656"/>
    </location>
</feature>
<evidence type="ECO:0000259" key="6">
    <source>
        <dbReference type="PROSITE" id="PS50600"/>
    </source>
</evidence>
<dbReference type="Proteomes" id="UP000028545">
    <property type="component" value="Unassembled WGS sequence"/>
</dbReference>
<dbReference type="EMBL" id="JOWA01000090">
    <property type="protein sequence ID" value="KEZ43758.1"/>
    <property type="molecule type" value="Genomic_DNA"/>
</dbReference>
<dbReference type="PROSITE" id="PS50600">
    <property type="entry name" value="ULP_PROTEASE"/>
    <property type="match status" value="1"/>
</dbReference>
<dbReference type="GO" id="GO:0016929">
    <property type="term" value="F:deSUMOylase activity"/>
    <property type="evidence" value="ECO:0007669"/>
    <property type="project" value="TreeGrafter"/>
</dbReference>
<feature type="region of interest" description="Disordered" evidence="5">
    <location>
        <begin position="232"/>
        <end position="288"/>
    </location>
</feature>
<comment type="caution">
    <text evidence="7">The sequence shown here is derived from an EMBL/GenBank/DDBJ whole genome shotgun (WGS) entry which is preliminary data.</text>
</comment>
<feature type="compositionally biased region" description="Acidic residues" evidence="5">
    <location>
        <begin position="385"/>
        <end position="402"/>
    </location>
</feature>
<dbReference type="VEuPathDB" id="FungiDB:SAPIO_CDS3899"/>
<keyword evidence="8" id="KW-1185">Reference proteome</keyword>
<comment type="similarity">
    <text evidence="1">Belongs to the peptidase C48 family.</text>
</comment>
<dbReference type="PANTHER" id="PTHR12606">
    <property type="entry name" value="SENTRIN/SUMO-SPECIFIC PROTEASE"/>
    <property type="match status" value="1"/>
</dbReference>
<evidence type="ECO:0000256" key="5">
    <source>
        <dbReference type="SAM" id="MobiDB-lite"/>
    </source>
</evidence>
<feature type="region of interest" description="Disordered" evidence="5">
    <location>
        <begin position="889"/>
        <end position="926"/>
    </location>
</feature>
<dbReference type="InterPro" id="IPR003653">
    <property type="entry name" value="Peptidase_C48_C"/>
</dbReference>
<dbReference type="PANTHER" id="PTHR12606:SF141">
    <property type="entry name" value="GH15225P-RELATED"/>
    <property type="match status" value="1"/>
</dbReference>
<dbReference type="GO" id="GO:0006508">
    <property type="term" value="P:proteolysis"/>
    <property type="evidence" value="ECO:0007669"/>
    <property type="project" value="UniProtKB-KW"/>
</dbReference>
<feature type="domain" description="Ubiquitin-like protease family profile" evidence="6">
    <location>
        <begin position="984"/>
        <end position="1156"/>
    </location>
</feature>
<feature type="compositionally biased region" description="Basic and acidic residues" evidence="5">
    <location>
        <begin position="890"/>
        <end position="926"/>
    </location>
</feature>
<keyword evidence="3" id="KW-0378">Hydrolase</keyword>